<dbReference type="Proteomes" id="UP000192927">
    <property type="component" value="Unassembled WGS sequence"/>
</dbReference>
<dbReference type="CDD" id="cd01647">
    <property type="entry name" value="RT_LTR"/>
    <property type="match status" value="1"/>
</dbReference>
<dbReference type="InterPro" id="IPR050951">
    <property type="entry name" value="Retrovirus_Pol_polyprotein"/>
</dbReference>
<organism evidence="5 6">
    <name type="scientific">Lasallia pustulata</name>
    <dbReference type="NCBI Taxonomy" id="136370"/>
    <lineage>
        <taxon>Eukaryota</taxon>
        <taxon>Fungi</taxon>
        <taxon>Dikarya</taxon>
        <taxon>Ascomycota</taxon>
        <taxon>Pezizomycotina</taxon>
        <taxon>Lecanoromycetes</taxon>
        <taxon>OSLEUM clade</taxon>
        <taxon>Umbilicariomycetidae</taxon>
        <taxon>Umbilicariales</taxon>
        <taxon>Umbilicariaceae</taxon>
        <taxon>Lasallia</taxon>
    </lineage>
</organism>
<dbReference type="PANTHER" id="PTHR37984">
    <property type="entry name" value="PROTEIN CBG26694"/>
    <property type="match status" value="1"/>
</dbReference>
<protein>
    <submittedName>
        <fullName evidence="5">Reverse transcriptase domain</fullName>
    </submittedName>
</protein>
<feature type="domain" description="Reverse transcriptase/retrotransposon-derived protein RNase H-like" evidence="4">
    <location>
        <begin position="573"/>
        <end position="633"/>
    </location>
</feature>
<dbReference type="GO" id="GO:0003964">
    <property type="term" value="F:RNA-directed DNA polymerase activity"/>
    <property type="evidence" value="ECO:0007669"/>
    <property type="project" value="UniProtKB-KW"/>
</dbReference>
<evidence type="ECO:0000259" key="3">
    <source>
        <dbReference type="Pfam" id="PF00078"/>
    </source>
</evidence>
<keyword evidence="5" id="KW-0695">RNA-directed DNA polymerase</keyword>
<dbReference type="PANTHER" id="PTHR37984:SF5">
    <property type="entry name" value="PROTEIN NYNRIN-LIKE"/>
    <property type="match status" value="1"/>
</dbReference>
<evidence type="ECO:0000259" key="4">
    <source>
        <dbReference type="Pfam" id="PF17919"/>
    </source>
</evidence>
<keyword evidence="5" id="KW-0808">Transferase</keyword>
<dbReference type="AlphaFoldDB" id="A0A1W5CSS8"/>
<feature type="domain" description="Reverse transcriptase" evidence="3">
    <location>
        <begin position="463"/>
        <end position="516"/>
    </location>
</feature>
<proteinExistence type="predicted"/>
<keyword evidence="6" id="KW-1185">Reference proteome</keyword>
<evidence type="ECO:0000256" key="2">
    <source>
        <dbReference type="SAM" id="MobiDB-lite"/>
    </source>
</evidence>
<evidence type="ECO:0000313" key="5">
    <source>
        <dbReference type="EMBL" id="SLM33795.1"/>
    </source>
</evidence>
<sequence length="749" mass="85274">MVNKQHLPKDTTTNKNKTLDSINTQCVEKLLKKTEGRRISVVPANTPDGPEDTPTSGDIKNITKGTLHEADLAQIRLQEAKKEITRLKAELIPLHGKLEAKDEKIAQFDELLMLTEQQDHFETDAAKTAYVFTYLSGDAMDDINSYRAGDPNHFKTSDSVLNALQEIYNNPNQQENARTSFQKVLPHIQKVLSESSEDFNTLTKLKDHLIRLDNQQCNYFASRQKANTKTETTKKTPTSKTGSQFKPKVDKAVITKSLKYSILKQQKAPSEKKSLSVPGSTTPLLSDKTFNDTVDIVIIGAATFNLLNTRQQYQDGVQLFSMTIQEMEKALSEQTAHNTSEINISVLFMEEVLAKKLKEYLDENLKKGFISPSHAPYASPVLFAVKLNGSLWVCVDYQKLNAITKRNRYQIPLIEETLAKVTGCKYLTKLDVIAAFNKLRMHPNSEDYTTFITLMGAYKYHDHLNNFCSTYVDDILIYSKTLKEHTQHIWAVLQKLIDAGLQVDIEKCKFHVQETSFIEVLLSTDGLRMDPKKAFIGFCNFYRQFIKGFSKIVGLMLKLTQKGVIFQWTDTYSSDHVNAGVLSQYDDDEVLHPVAFYSKNMVPAECKYEIYDKELLAIICCLKHWCPELEATELPVEKLSEYNFKIMYQTGAKNVKANTLTCKPGDKPNNEEDDWLNYQHKTILTPDRLKISVLEPDPEAPIHERILNANWDDKECSAFCKVIANKRKAFNRLPMANCSVTDGILYHHN</sequence>
<keyword evidence="5" id="KW-0548">Nucleotidyltransferase</keyword>
<dbReference type="Pfam" id="PF00078">
    <property type="entry name" value="RVT_1"/>
    <property type="match status" value="1"/>
</dbReference>
<dbReference type="InterPro" id="IPR043502">
    <property type="entry name" value="DNA/RNA_pol_sf"/>
</dbReference>
<dbReference type="Gene3D" id="3.10.10.10">
    <property type="entry name" value="HIV Type 1 Reverse Transcriptase, subunit A, domain 1"/>
    <property type="match status" value="1"/>
</dbReference>
<name>A0A1W5CSS8_9LECA</name>
<dbReference type="InterPro" id="IPR041577">
    <property type="entry name" value="RT_RNaseH_2"/>
</dbReference>
<dbReference type="Pfam" id="PF17919">
    <property type="entry name" value="RT_RNaseH_2"/>
    <property type="match status" value="1"/>
</dbReference>
<dbReference type="Gene3D" id="3.30.70.270">
    <property type="match status" value="3"/>
</dbReference>
<evidence type="ECO:0000313" key="6">
    <source>
        <dbReference type="Proteomes" id="UP000192927"/>
    </source>
</evidence>
<accession>A0A1W5CSS8</accession>
<feature type="region of interest" description="Disordered" evidence="2">
    <location>
        <begin position="225"/>
        <end position="245"/>
    </location>
</feature>
<dbReference type="EMBL" id="FWEW01000124">
    <property type="protein sequence ID" value="SLM33795.1"/>
    <property type="molecule type" value="Genomic_DNA"/>
</dbReference>
<dbReference type="InterPro" id="IPR000477">
    <property type="entry name" value="RT_dom"/>
</dbReference>
<dbReference type="SUPFAM" id="SSF56672">
    <property type="entry name" value="DNA/RNA polymerases"/>
    <property type="match status" value="1"/>
</dbReference>
<evidence type="ECO:0000256" key="1">
    <source>
        <dbReference type="ARBA" id="ARBA00023268"/>
    </source>
</evidence>
<keyword evidence="1" id="KW-0511">Multifunctional enzyme</keyword>
<dbReference type="InterPro" id="IPR043128">
    <property type="entry name" value="Rev_trsase/Diguanyl_cyclase"/>
</dbReference>
<dbReference type="FunFam" id="3.30.70.270:FF:000003">
    <property type="entry name" value="Transposon Ty3-G Gag-Pol polyprotein"/>
    <property type="match status" value="1"/>
</dbReference>
<reference evidence="6" key="1">
    <citation type="submission" date="2017-03" db="EMBL/GenBank/DDBJ databases">
        <authorList>
            <person name="Sharma R."/>
            <person name="Thines M."/>
        </authorList>
    </citation>
    <scope>NUCLEOTIDE SEQUENCE [LARGE SCALE GENOMIC DNA]</scope>
</reference>